<proteinExistence type="predicted"/>
<evidence type="ECO:0000256" key="1">
    <source>
        <dbReference type="SAM" id="SignalP"/>
    </source>
</evidence>
<dbReference type="Proteomes" id="UP000498740">
    <property type="component" value="Unassembled WGS sequence"/>
</dbReference>
<dbReference type="EMBL" id="BLWD01000001">
    <property type="protein sequence ID" value="GFN09147.1"/>
    <property type="molecule type" value="Genomic_DNA"/>
</dbReference>
<dbReference type="AlphaFoldDB" id="A0A7J0D500"/>
<evidence type="ECO:0008006" key="4">
    <source>
        <dbReference type="Google" id="ProtNLM"/>
    </source>
</evidence>
<organism evidence="2 3">
    <name type="scientific">Streptomyces microflavus</name>
    <name type="common">Streptomyces lipmanii</name>
    <dbReference type="NCBI Taxonomy" id="1919"/>
    <lineage>
        <taxon>Bacteria</taxon>
        <taxon>Bacillati</taxon>
        <taxon>Actinomycetota</taxon>
        <taxon>Actinomycetes</taxon>
        <taxon>Kitasatosporales</taxon>
        <taxon>Streptomycetaceae</taxon>
        <taxon>Streptomyces</taxon>
    </lineage>
</organism>
<accession>A0A7J0D500</accession>
<feature type="chain" id="PRO_5029441437" description="Peptidase inhibitor family I36" evidence="1">
    <location>
        <begin position="24"/>
        <end position="199"/>
    </location>
</feature>
<evidence type="ECO:0000313" key="2">
    <source>
        <dbReference type="EMBL" id="GFN09147.1"/>
    </source>
</evidence>
<gene>
    <name evidence="2" type="ORF">Smic_77030</name>
</gene>
<feature type="signal peptide" evidence="1">
    <location>
        <begin position="1"/>
        <end position="23"/>
    </location>
</feature>
<comment type="caution">
    <text evidence="2">The sequence shown here is derived from an EMBL/GenBank/DDBJ whole genome shotgun (WGS) entry which is preliminary data.</text>
</comment>
<reference evidence="2 3" key="1">
    <citation type="submission" date="2020-05" db="EMBL/GenBank/DDBJ databases">
        <title>Whole genome shotgun sequence of Streptomyces microflavus NBRC 13062.</title>
        <authorList>
            <person name="Komaki H."/>
            <person name="Tamura T."/>
        </authorList>
    </citation>
    <scope>NUCLEOTIDE SEQUENCE [LARGE SCALE GENOMIC DNA]</scope>
    <source>
        <strain evidence="2 3">NBRC 13062</strain>
    </source>
</reference>
<protein>
    <recommendedName>
        <fullName evidence="4">Peptidase inhibitor family I36</fullName>
    </recommendedName>
</protein>
<name>A0A7J0D500_STRMI</name>
<evidence type="ECO:0000313" key="3">
    <source>
        <dbReference type="Proteomes" id="UP000498740"/>
    </source>
</evidence>
<keyword evidence="1" id="KW-0732">Signal</keyword>
<dbReference type="RefSeq" id="WP_032760975.1">
    <property type="nucleotide sequence ID" value="NZ_BMUG01000027.1"/>
</dbReference>
<sequence length="199" mass="21248">MPITAVICTVAAAFSLGTSSASAQDGSSGESATRYVEIDRDARPAVEGTSVTEWGKTKSGESYSFTYRAGEAKPDNDKVAAAAAKCSIYISDVSFRGSGANAWFTWETSQVCSGSYGSQRIETQMWRSSWSGPRGYDVWHGTKSTTKSFIDYGWSVDCNDGGGTYTYYLVMKGFATGVGSSPTTRADNELRKNCGTNAP</sequence>